<feature type="binding site" evidence="2">
    <location>
        <position position="66"/>
    </location>
    <ligand>
        <name>substrate</name>
    </ligand>
</feature>
<organism evidence="3 4">
    <name type="scientific">Candidatus Odyssella acanthamoebae</name>
    <dbReference type="NCBI Taxonomy" id="91604"/>
    <lineage>
        <taxon>Bacteria</taxon>
        <taxon>Pseudomonadati</taxon>
        <taxon>Pseudomonadota</taxon>
        <taxon>Alphaproteobacteria</taxon>
        <taxon>Holosporales</taxon>
        <taxon>Candidatus Paracaedibacteraceae</taxon>
        <taxon>Candidatus Odyssella</taxon>
    </lineage>
</organism>
<sequence length="240" mass="27032">MALETINIPQHVAIVLDGNGRWAKRQGLPVIAGHREGAQVLKAITKHADQCGVKFLTVFAFSTENWKRPQGWVDELMALLKYYLKNEAKEIINNNIKFKIIGRREQLSPEINQLIGDIENKSAANTGITLSIALSYGGRDEIVHACQNIAALVQQGQLQSDQIDESLVSTHLFNPDLPPLDLFIRTSGEMRVSNFLLWQLAYAELIFSSKLWPDFTKDDLDQALLEFSRRDRRYGATIGV</sequence>
<feature type="active site" description="Proton acceptor" evidence="2">
    <location>
        <position position="65"/>
    </location>
</feature>
<dbReference type="GO" id="GO:0000287">
    <property type="term" value="F:magnesium ion binding"/>
    <property type="evidence" value="ECO:0007669"/>
    <property type="project" value="UniProtKB-UniRule"/>
</dbReference>
<dbReference type="AlphaFoldDB" id="A0A077AZ13"/>
<dbReference type="Proteomes" id="UP000028926">
    <property type="component" value="Chromosome"/>
</dbReference>
<keyword evidence="1 2" id="KW-0808">Transferase</keyword>
<evidence type="ECO:0000313" key="3">
    <source>
        <dbReference type="EMBL" id="AIK95930.1"/>
    </source>
</evidence>
<feature type="binding site" evidence="2">
    <location>
        <position position="22"/>
    </location>
    <ligand>
        <name>substrate</name>
    </ligand>
</feature>
<dbReference type="EC" id="2.5.1.-" evidence="2"/>
<dbReference type="SUPFAM" id="SSF64005">
    <property type="entry name" value="Undecaprenyl diphosphate synthase"/>
    <property type="match status" value="1"/>
</dbReference>
<keyword evidence="4" id="KW-1185">Reference proteome</keyword>
<dbReference type="PROSITE" id="PS01066">
    <property type="entry name" value="UPP_SYNTHASE"/>
    <property type="match status" value="1"/>
</dbReference>
<dbReference type="PANTHER" id="PTHR10291:SF0">
    <property type="entry name" value="DEHYDRODOLICHYL DIPHOSPHATE SYNTHASE 2"/>
    <property type="match status" value="1"/>
</dbReference>
<feature type="binding site" evidence="2">
    <location>
        <position position="185"/>
    </location>
    <ligand>
        <name>substrate</name>
    </ligand>
</feature>
<feature type="binding site" evidence="2">
    <location>
        <position position="34"/>
    </location>
    <ligand>
        <name>substrate</name>
    </ligand>
</feature>
<dbReference type="InterPro" id="IPR018520">
    <property type="entry name" value="UPP_synth-like_CS"/>
</dbReference>
<feature type="binding site" evidence="2">
    <location>
        <position position="68"/>
    </location>
    <ligand>
        <name>substrate</name>
    </ligand>
</feature>
<gene>
    <name evidence="3" type="ORF">ID47_03035</name>
</gene>
<dbReference type="GO" id="GO:0045547">
    <property type="term" value="F:ditrans,polycis-polyprenyl diphosphate synthase [(2E,6E)-farnesyl diphosphate specific] activity"/>
    <property type="evidence" value="ECO:0007669"/>
    <property type="project" value="TreeGrafter"/>
</dbReference>
<dbReference type="InterPro" id="IPR001441">
    <property type="entry name" value="UPP_synth-like"/>
</dbReference>
<dbReference type="Pfam" id="PF01255">
    <property type="entry name" value="Prenyltransf"/>
    <property type="match status" value="1"/>
</dbReference>
<comment type="subunit">
    <text evidence="2">Homodimer.</text>
</comment>
<dbReference type="EMBL" id="CP008941">
    <property type="protein sequence ID" value="AIK95930.1"/>
    <property type="molecule type" value="Genomic_DNA"/>
</dbReference>
<dbReference type="HOGENOM" id="CLU_038505_1_1_5"/>
<protein>
    <recommendedName>
        <fullName evidence="2">Isoprenyl transferase</fullName>
        <ecNumber evidence="2">2.5.1.-</ecNumber>
    </recommendedName>
</protein>
<dbReference type="Gene3D" id="3.40.1180.10">
    <property type="entry name" value="Decaprenyl diphosphate synthase-like"/>
    <property type="match status" value="1"/>
</dbReference>
<evidence type="ECO:0000256" key="2">
    <source>
        <dbReference type="HAMAP-Rule" id="MF_01139"/>
    </source>
</evidence>
<name>A0A077AZ13_9PROT</name>
<feature type="binding site" evidence="2">
    <location>
        <begin position="18"/>
        <end position="21"/>
    </location>
    <ligand>
        <name>substrate</name>
    </ligand>
</feature>
<dbReference type="FunFam" id="3.40.1180.10:FF:000001">
    <property type="entry name" value="(2E,6E)-farnesyl-diphosphate-specific ditrans,polycis-undecaprenyl-diphosphate synthase"/>
    <property type="match status" value="1"/>
</dbReference>
<accession>A0A077AZ13</accession>
<comment type="caution">
    <text evidence="2">Lacks conserved residue(s) required for the propagation of feature annotation.</text>
</comment>
<dbReference type="NCBIfam" id="TIGR00055">
    <property type="entry name" value="uppS"/>
    <property type="match status" value="1"/>
</dbReference>
<dbReference type="STRING" id="91604.ID47_03035"/>
<feature type="active site" evidence="2">
    <location>
        <position position="17"/>
    </location>
</feature>
<proteinExistence type="inferred from homology"/>
<dbReference type="HAMAP" id="MF_01139">
    <property type="entry name" value="ISPT"/>
    <property type="match status" value="1"/>
</dbReference>
<dbReference type="CDD" id="cd00475">
    <property type="entry name" value="Cis_IPPS"/>
    <property type="match status" value="1"/>
</dbReference>
<reference evidence="3 4" key="1">
    <citation type="submission" date="2014-07" db="EMBL/GenBank/DDBJ databases">
        <title>Comparative genomic insights into amoeba endosymbionts belonging to the families of Holosporaceae and Candidatus Midichloriaceae within Rickettsiales.</title>
        <authorList>
            <person name="Wang Z."/>
            <person name="Wu M."/>
        </authorList>
    </citation>
    <scope>NUCLEOTIDE SEQUENCE [LARGE SCALE GENOMIC DNA]</scope>
    <source>
        <strain evidence="3">PRA3</strain>
    </source>
</reference>
<feature type="binding site" evidence="2">
    <location>
        <begin position="191"/>
        <end position="193"/>
    </location>
    <ligand>
        <name>substrate</name>
    </ligand>
</feature>
<feature type="binding site" evidence="2">
    <location>
        <position position="17"/>
    </location>
    <ligand>
        <name>Mg(2+)</name>
        <dbReference type="ChEBI" id="CHEBI:18420"/>
    </ligand>
</feature>
<dbReference type="GO" id="GO:0016094">
    <property type="term" value="P:polyprenol biosynthetic process"/>
    <property type="evidence" value="ECO:0007669"/>
    <property type="project" value="TreeGrafter"/>
</dbReference>
<feature type="binding site" evidence="2">
    <location>
        <position position="204"/>
    </location>
    <ligand>
        <name>Mg(2+)</name>
        <dbReference type="ChEBI" id="CHEBI:18420"/>
    </ligand>
</feature>
<dbReference type="KEGG" id="paca:ID47_03035"/>
<comment type="cofactor">
    <cofactor evidence="2">
        <name>Mg(2+)</name>
        <dbReference type="ChEBI" id="CHEBI:18420"/>
    </cofactor>
    <text evidence="2">Binds 2 magnesium ions per subunit.</text>
</comment>
<dbReference type="PANTHER" id="PTHR10291">
    <property type="entry name" value="DEHYDRODOLICHYL DIPHOSPHATE SYNTHASE FAMILY MEMBER"/>
    <property type="match status" value="1"/>
</dbReference>
<feature type="binding site" evidence="2">
    <location>
        <begin position="62"/>
        <end position="64"/>
    </location>
    <ligand>
        <name>substrate</name>
    </ligand>
</feature>
<keyword evidence="2" id="KW-0460">Magnesium</keyword>
<comment type="function">
    <text evidence="2">Catalyzes the condensation of isopentenyl diphosphate (IPP) with allylic pyrophosphates generating different type of terpenoids.</text>
</comment>
<dbReference type="NCBIfam" id="NF011405">
    <property type="entry name" value="PRK14830.1"/>
    <property type="match status" value="1"/>
</dbReference>
<dbReference type="eggNOG" id="COG0020">
    <property type="taxonomic scope" value="Bacteria"/>
</dbReference>
<comment type="similarity">
    <text evidence="2">Belongs to the UPP synthase family.</text>
</comment>
<evidence type="ECO:0000313" key="4">
    <source>
        <dbReference type="Proteomes" id="UP000028926"/>
    </source>
</evidence>
<keyword evidence="2" id="KW-0479">Metal-binding</keyword>
<dbReference type="InterPro" id="IPR036424">
    <property type="entry name" value="UPP_synth-like_sf"/>
</dbReference>
<evidence type="ECO:0000256" key="1">
    <source>
        <dbReference type="ARBA" id="ARBA00022679"/>
    </source>
</evidence>